<dbReference type="RefSeq" id="WP_203006409.1">
    <property type="nucleotide sequence ID" value="NZ_JADWYU010000373.1"/>
</dbReference>
<dbReference type="Proteomes" id="UP000604475">
    <property type="component" value="Unassembled WGS sequence"/>
</dbReference>
<keyword evidence="1" id="KW-1133">Transmembrane helix</keyword>
<comment type="caution">
    <text evidence="2">The sequence shown here is derived from an EMBL/GenBank/DDBJ whole genome shotgun (WGS) entry which is preliminary data.</text>
</comment>
<keyword evidence="3" id="KW-1185">Reference proteome</keyword>
<organism evidence="2 3">
    <name type="scientific">Frankia nepalensis</name>
    <dbReference type="NCBI Taxonomy" id="1836974"/>
    <lineage>
        <taxon>Bacteria</taxon>
        <taxon>Bacillati</taxon>
        <taxon>Actinomycetota</taxon>
        <taxon>Actinomycetes</taxon>
        <taxon>Frankiales</taxon>
        <taxon>Frankiaceae</taxon>
        <taxon>Frankia</taxon>
    </lineage>
</organism>
<evidence type="ECO:0000313" key="2">
    <source>
        <dbReference type="EMBL" id="MBL7628977.1"/>
    </source>
</evidence>
<sequence>MTRFDEPTAPGTASTGLADFEDGLRAAFTDTAREIHLPPAAGTAVVTRARRGTGVHGRGRWVAAGLATAAAVGLVAAGAAVVPRVTDGTREAATVMSGGTAPAAARAVVYGVSVGWLPADMVVLRDSAGAGRQDGAFWQTVLFGTPETAARARVADPADGPVFDVSVTVERGGAPFDPEQFVQELYGSANSGDLYAFTWELATVGGHPAGVYSLDWARPPTGTIWRVSWADGHGVLVSVEAADRATAQRIAESVVIGAAPAGPPSAGPR</sequence>
<feature type="transmembrane region" description="Helical" evidence="1">
    <location>
        <begin position="61"/>
        <end position="82"/>
    </location>
</feature>
<keyword evidence="1" id="KW-0472">Membrane</keyword>
<accession>A0A937RFC8</accession>
<protein>
    <submittedName>
        <fullName evidence="2">Uncharacterized protein</fullName>
    </submittedName>
</protein>
<dbReference type="AlphaFoldDB" id="A0A937RFC8"/>
<name>A0A937RFC8_9ACTN</name>
<gene>
    <name evidence="2" type="ORF">I7412_17795</name>
</gene>
<dbReference type="EMBL" id="JAEACQ010000200">
    <property type="protein sequence ID" value="MBL7628977.1"/>
    <property type="molecule type" value="Genomic_DNA"/>
</dbReference>
<proteinExistence type="predicted"/>
<evidence type="ECO:0000256" key="1">
    <source>
        <dbReference type="SAM" id="Phobius"/>
    </source>
</evidence>
<keyword evidence="1" id="KW-0812">Transmembrane</keyword>
<evidence type="ECO:0000313" key="3">
    <source>
        <dbReference type="Proteomes" id="UP000604475"/>
    </source>
</evidence>
<reference evidence="2" key="1">
    <citation type="submission" date="2020-12" db="EMBL/GenBank/DDBJ databases">
        <title>Genomic characterization of non-nitrogen-fixing Frankia strains.</title>
        <authorList>
            <person name="Carlos-Shanley C."/>
            <person name="Guerra T."/>
            <person name="Hahn D."/>
        </authorList>
    </citation>
    <scope>NUCLEOTIDE SEQUENCE</scope>
    <source>
        <strain evidence="2">CN6</strain>
    </source>
</reference>